<evidence type="ECO:0000313" key="3">
    <source>
        <dbReference type="Proteomes" id="UP001165160"/>
    </source>
</evidence>
<sequence>MDTLKDALALAQYEVMRANEKLELIETLIAAKQDGQDVIEAMQKQMQQMQGKKEAGDEEEGGKKKKRKHAPKFDEDGNQIKRPMSGYQLYIKSTLNKDDEEHANFTKCAALWKSLDEDTKTDWNEKAKLLPTVIISPETPNEKVVEKETAKDDDASAEPVVTSEKKKKKKKEKKEKKEKKARKESMGSQSTDNDFEK</sequence>
<comment type="caution">
    <text evidence="2">The sequence shown here is derived from an EMBL/GenBank/DDBJ whole genome shotgun (WGS) entry which is preliminary data.</text>
</comment>
<feature type="region of interest" description="Disordered" evidence="1">
    <location>
        <begin position="137"/>
        <end position="197"/>
    </location>
</feature>
<feature type="compositionally biased region" description="Polar residues" evidence="1">
    <location>
        <begin position="186"/>
        <end position="197"/>
    </location>
</feature>
<dbReference type="InterPro" id="IPR036910">
    <property type="entry name" value="HMG_box_dom_sf"/>
</dbReference>
<dbReference type="SUPFAM" id="SSF47095">
    <property type="entry name" value="HMG-box"/>
    <property type="match status" value="1"/>
</dbReference>
<accession>A0A9W6ZB38</accession>
<proteinExistence type="predicted"/>
<name>A0A9W6ZB38_9STRA</name>
<dbReference type="CDD" id="cd00084">
    <property type="entry name" value="HMG-box_SF"/>
    <property type="match status" value="1"/>
</dbReference>
<dbReference type="EMBL" id="BRXX01000564">
    <property type="protein sequence ID" value="GMH46900.1"/>
    <property type="molecule type" value="Genomic_DNA"/>
</dbReference>
<keyword evidence="3" id="KW-1185">Reference proteome</keyword>
<dbReference type="Proteomes" id="UP001165160">
    <property type="component" value="Unassembled WGS sequence"/>
</dbReference>
<evidence type="ECO:0000256" key="1">
    <source>
        <dbReference type="SAM" id="MobiDB-lite"/>
    </source>
</evidence>
<feature type="compositionally biased region" description="Basic residues" evidence="1">
    <location>
        <begin position="165"/>
        <end position="182"/>
    </location>
</feature>
<dbReference type="Gene3D" id="1.10.30.10">
    <property type="entry name" value="High mobility group box domain"/>
    <property type="match status" value="1"/>
</dbReference>
<organism evidence="2 3">
    <name type="scientific">Triparma verrucosa</name>
    <dbReference type="NCBI Taxonomy" id="1606542"/>
    <lineage>
        <taxon>Eukaryota</taxon>
        <taxon>Sar</taxon>
        <taxon>Stramenopiles</taxon>
        <taxon>Ochrophyta</taxon>
        <taxon>Bolidophyceae</taxon>
        <taxon>Parmales</taxon>
        <taxon>Triparmaceae</taxon>
        <taxon>Triparma</taxon>
    </lineage>
</organism>
<gene>
    <name evidence="2" type="ORF">TrVE_jg11876</name>
</gene>
<dbReference type="AlphaFoldDB" id="A0A9W6ZB38"/>
<feature type="compositionally biased region" description="Basic and acidic residues" evidence="1">
    <location>
        <begin position="140"/>
        <end position="154"/>
    </location>
</feature>
<evidence type="ECO:0000313" key="2">
    <source>
        <dbReference type="EMBL" id="GMH46900.1"/>
    </source>
</evidence>
<reference evidence="3" key="1">
    <citation type="journal article" date="2023" name="Commun. Biol.">
        <title>Genome analysis of Parmales, the sister group of diatoms, reveals the evolutionary specialization of diatoms from phago-mixotrophs to photoautotrophs.</title>
        <authorList>
            <person name="Ban H."/>
            <person name="Sato S."/>
            <person name="Yoshikawa S."/>
            <person name="Yamada K."/>
            <person name="Nakamura Y."/>
            <person name="Ichinomiya M."/>
            <person name="Sato N."/>
            <person name="Blanc-Mathieu R."/>
            <person name="Endo H."/>
            <person name="Kuwata A."/>
            <person name="Ogata H."/>
        </authorList>
    </citation>
    <scope>NUCLEOTIDE SEQUENCE [LARGE SCALE GENOMIC DNA]</scope>
    <source>
        <strain evidence="3">NIES 3699</strain>
    </source>
</reference>
<feature type="region of interest" description="Disordered" evidence="1">
    <location>
        <begin position="43"/>
        <end position="81"/>
    </location>
</feature>
<protein>
    <submittedName>
        <fullName evidence="2">Uncharacterized protein</fullName>
    </submittedName>
</protein>